<keyword evidence="2" id="KW-1185">Reference proteome</keyword>
<evidence type="ECO:0000313" key="1">
    <source>
        <dbReference type="EMBL" id="NNJ24633.1"/>
    </source>
</evidence>
<comment type="caution">
    <text evidence="1">The sequence shown here is derived from an EMBL/GenBank/DDBJ whole genome shotgun (WGS) entry which is preliminary data.</text>
</comment>
<accession>A0ABX1VA43</accession>
<sequence>MSRSKSDAPAPEALLERTAALSTTLSDAAAQARSLSADLRRLKKRDREVSAALGNLKRLGDLAA</sequence>
<gene>
    <name evidence="1" type="ORF">LzC2_06920</name>
</gene>
<evidence type="ECO:0000313" key="2">
    <source>
        <dbReference type="Proteomes" id="UP000609651"/>
    </source>
</evidence>
<protein>
    <submittedName>
        <fullName evidence="1">Uncharacterized protein</fullName>
    </submittedName>
</protein>
<organism evidence="1 2">
    <name type="scientific">Alienimonas chondri</name>
    <dbReference type="NCBI Taxonomy" id="2681879"/>
    <lineage>
        <taxon>Bacteria</taxon>
        <taxon>Pseudomonadati</taxon>
        <taxon>Planctomycetota</taxon>
        <taxon>Planctomycetia</taxon>
        <taxon>Planctomycetales</taxon>
        <taxon>Planctomycetaceae</taxon>
        <taxon>Alienimonas</taxon>
    </lineage>
</organism>
<dbReference type="Proteomes" id="UP000609651">
    <property type="component" value="Unassembled WGS sequence"/>
</dbReference>
<name>A0ABX1VA43_9PLAN</name>
<proteinExistence type="predicted"/>
<reference evidence="1 2" key="1">
    <citation type="journal article" date="2020" name="Syst. Appl. Microbiol.">
        <title>Alienimonas chondri sp. nov., a novel planctomycete isolated from the biofilm of the red alga Chondrus crispus.</title>
        <authorList>
            <person name="Vitorino I."/>
            <person name="Albuquerque L."/>
            <person name="Wiegand S."/>
            <person name="Kallscheuer N."/>
            <person name="da Costa M.S."/>
            <person name="Lobo-da-Cunha A."/>
            <person name="Jogler C."/>
            <person name="Lage O.M."/>
        </authorList>
    </citation>
    <scope>NUCLEOTIDE SEQUENCE [LARGE SCALE GENOMIC DNA]</scope>
    <source>
        <strain evidence="1 2">LzC2</strain>
    </source>
</reference>
<dbReference type="EMBL" id="WTPX01000013">
    <property type="protein sequence ID" value="NNJ24633.1"/>
    <property type="molecule type" value="Genomic_DNA"/>
</dbReference>